<protein>
    <submittedName>
        <fullName evidence="2">Uncharacterized protein</fullName>
    </submittedName>
</protein>
<evidence type="ECO:0000256" key="1">
    <source>
        <dbReference type="SAM" id="MobiDB-lite"/>
    </source>
</evidence>
<evidence type="ECO:0000313" key="2">
    <source>
        <dbReference type="EMBL" id="OTF78632.1"/>
    </source>
</evidence>
<proteinExistence type="predicted"/>
<gene>
    <name evidence="2" type="ORF">BLA29_015444</name>
</gene>
<keyword evidence="3" id="KW-1185">Reference proteome</keyword>
<dbReference type="AlphaFoldDB" id="A0A1Y3BCN4"/>
<accession>A0A1Y3BCN4</accession>
<dbReference type="Proteomes" id="UP000194236">
    <property type="component" value="Unassembled WGS sequence"/>
</dbReference>
<comment type="caution">
    <text evidence="2">The sequence shown here is derived from an EMBL/GenBank/DDBJ whole genome shotgun (WGS) entry which is preliminary data.</text>
</comment>
<name>A0A1Y3BCN4_EURMA</name>
<evidence type="ECO:0000313" key="3">
    <source>
        <dbReference type="Proteomes" id="UP000194236"/>
    </source>
</evidence>
<dbReference type="EMBL" id="MUJZ01027039">
    <property type="protein sequence ID" value="OTF78632.1"/>
    <property type="molecule type" value="Genomic_DNA"/>
</dbReference>
<feature type="region of interest" description="Disordered" evidence="1">
    <location>
        <begin position="35"/>
        <end position="54"/>
    </location>
</feature>
<reference evidence="2 3" key="1">
    <citation type="submission" date="2017-03" db="EMBL/GenBank/DDBJ databases">
        <title>Genome Survey of Euroglyphus maynei.</title>
        <authorList>
            <person name="Arlian L.G."/>
            <person name="Morgan M.S."/>
            <person name="Rider S.D."/>
        </authorList>
    </citation>
    <scope>NUCLEOTIDE SEQUENCE [LARGE SCALE GENOMIC DNA]</scope>
    <source>
        <strain evidence="2">Arlian Lab</strain>
        <tissue evidence="2">Whole body</tissue>
    </source>
</reference>
<organism evidence="2 3">
    <name type="scientific">Euroglyphus maynei</name>
    <name type="common">Mayne's house dust mite</name>
    <dbReference type="NCBI Taxonomy" id="6958"/>
    <lineage>
        <taxon>Eukaryota</taxon>
        <taxon>Metazoa</taxon>
        <taxon>Ecdysozoa</taxon>
        <taxon>Arthropoda</taxon>
        <taxon>Chelicerata</taxon>
        <taxon>Arachnida</taxon>
        <taxon>Acari</taxon>
        <taxon>Acariformes</taxon>
        <taxon>Sarcoptiformes</taxon>
        <taxon>Astigmata</taxon>
        <taxon>Psoroptidia</taxon>
        <taxon>Analgoidea</taxon>
        <taxon>Pyroglyphidae</taxon>
        <taxon>Pyroglyphinae</taxon>
        <taxon>Euroglyphus</taxon>
    </lineage>
</organism>
<sequence>MARTPKSLCQRRSLFFFQQQERTTKRAPPVTVMSFTGKTAAPGGEVLPENRVSD</sequence>